<evidence type="ECO:0000313" key="2">
    <source>
        <dbReference type="Proteomes" id="UP001370490"/>
    </source>
</evidence>
<dbReference type="Proteomes" id="UP001370490">
    <property type="component" value="Unassembled WGS sequence"/>
</dbReference>
<dbReference type="EMBL" id="JBAMMX010000026">
    <property type="protein sequence ID" value="KAK6914461.1"/>
    <property type="molecule type" value="Genomic_DNA"/>
</dbReference>
<name>A0AAN8YVF3_9MAGN</name>
<dbReference type="AlphaFoldDB" id="A0AAN8YVF3"/>
<sequence length="91" mass="10144">MRKLIDNNRGESGRALRLGLKTLMRSGVGNKLDGMLGVYTGVEDGSVDIEVCLLADKLEALEKDEEFMKTVSGGQNFHLNFYKARNFSNIF</sequence>
<keyword evidence="2" id="KW-1185">Reference proteome</keyword>
<reference evidence="1 2" key="1">
    <citation type="submission" date="2023-12" db="EMBL/GenBank/DDBJ databases">
        <title>A high-quality genome assembly for Dillenia turbinata (Dilleniales).</title>
        <authorList>
            <person name="Chanderbali A."/>
        </authorList>
    </citation>
    <scope>NUCLEOTIDE SEQUENCE [LARGE SCALE GENOMIC DNA]</scope>
    <source>
        <strain evidence="1">LSX21</strain>
        <tissue evidence="1">Leaf</tissue>
    </source>
</reference>
<dbReference type="InterPro" id="IPR023213">
    <property type="entry name" value="CAT-like_dom_sf"/>
</dbReference>
<accession>A0AAN8YVF3</accession>
<comment type="caution">
    <text evidence="1">The sequence shown here is derived from an EMBL/GenBank/DDBJ whole genome shotgun (WGS) entry which is preliminary data.</text>
</comment>
<evidence type="ECO:0000313" key="1">
    <source>
        <dbReference type="EMBL" id="KAK6914461.1"/>
    </source>
</evidence>
<organism evidence="1 2">
    <name type="scientific">Dillenia turbinata</name>
    <dbReference type="NCBI Taxonomy" id="194707"/>
    <lineage>
        <taxon>Eukaryota</taxon>
        <taxon>Viridiplantae</taxon>
        <taxon>Streptophyta</taxon>
        <taxon>Embryophyta</taxon>
        <taxon>Tracheophyta</taxon>
        <taxon>Spermatophyta</taxon>
        <taxon>Magnoliopsida</taxon>
        <taxon>eudicotyledons</taxon>
        <taxon>Gunneridae</taxon>
        <taxon>Pentapetalae</taxon>
        <taxon>Dilleniales</taxon>
        <taxon>Dilleniaceae</taxon>
        <taxon>Dillenia</taxon>
    </lineage>
</organism>
<proteinExistence type="predicted"/>
<gene>
    <name evidence="1" type="ORF">RJ641_021782</name>
</gene>
<protein>
    <submittedName>
        <fullName evidence="1">Uncharacterized protein</fullName>
    </submittedName>
</protein>
<dbReference type="Gene3D" id="3.30.559.10">
    <property type="entry name" value="Chloramphenicol acetyltransferase-like domain"/>
    <property type="match status" value="1"/>
</dbReference>